<dbReference type="Gene3D" id="3.40.50.720">
    <property type="entry name" value="NAD(P)-binding Rossmann-like Domain"/>
    <property type="match status" value="1"/>
</dbReference>
<dbReference type="PANTHER" id="PTHR42760">
    <property type="entry name" value="SHORT-CHAIN DEHYDROGENASES/REDUCTASES FAMILY MEMBER"/>
    <property type="match status" value="1"/>
</dbReference>
<comment type="similarity">
    <text evidence="1">Belongs to the short-chain dehydrogenases/reductases (SDR) family.</text>
</comment>
<dbReference type="GO" id="GO:0016616">
    <property type="term" value="F:oxidoreductase activity, acting on the CH-OH group of donors, NAD or NADP as acceptor"/>
    <property type="evidence" value="ECO:0007669"/>
    <property type="project" value="TreeGrafter"/>
</dbReference>
<dbReference type="SUPFAM" id="SSF51735">
    <property type="entry name" value="NAD(P)-binding Rossmann-fold domains"/>
    <property type="match status" value="1"/>
</dbReference>
<evidence type="ECO:0000313" key="2">
    <source>
        <dbReference type="EMBL" id="EHR50262.1"/>
    </source>
</evidence>
<evidence type="ECO:0000313" key="3">
    <source>
        <dbReference type="Proteomes" id="UP000004926"/>
    </source>
</evidence>
<gene>
    <name evidence="2" type="ORF">SacmaDRAFT_2006</name>
</gene>
<accession>H5X8G6</accession>
<dbReference type="CDD" id="cd05233">
    <property type="entry name" value="SDR_c"/>
    <property type="match status" value="1"/>
</dbReference>
<name>H5X8G6_9PSEU</name>
<dbReference type="Pfam" id="PF13561">
    <property type="entry name" value="adh_short_C2"/>
    <property type="match status" value="1"/>
</dbReference>
<dbReference type="NCBIfam" id="NF005395">
    <property type="entry name" value="PRK06940.1"/>
    <property type="match status" value="1"/>
</dbReference>
<dbReference type="Proteomes" id="UP000004926">
    <property type="component" value="Chromosome"/>
</dbReference>
<keyword evidence="3" id="KW-1185">Reference proteome</keyword>
<dbReference type="Pfam" id="PF00106">
    <property type="entry name" value="adh_short"/>
    <property type="match status" value="1"/>
</dbReference>
<reference evidence="2 3" key="1">
    <citation type="journal article" date="2012" name="Stand. Genomic Sci.">
        <title>Genome sequence of the ocean sediment bacterium Saccharomonospora marina type strain (XMU15(T)).</title>
        <authorList>
            <person name="Klenk H.P."/>
            <person name="Lu M."/>
            <person name="Lucas S."/>
            <person name="Lapidus A."/>
            <person name="Copeland A."/>
            <person name="Pitluck S."/>
            <person name="Goodwin L.A."/>
            <person name="Han C."/>
            <person name="Tapia R."/>
            <person name="Brambilla E.M."/>
            <person name="Potter G."/>
            <person name="Land M."/>
            <person name="Ivanova N."/>
            <person name="Rohde M."/>
            <person name="Goker M."/>
            <person name="Detter J.C."/>
            <person name="Li W.J."/>
            <person name="Kyrpides N.C."/>
            <person name="Woyke T."/>
        </authorList>
    </citation>
    <scope>NUCLEOTIDE SEQUENCE [LARGE SCALE GENOMIC DNA]</scope>
    <source>
        <strain evidence="2 3">XMU15</strain>
    </source>
</reference>
<sequence>MDRDVAVIIGVGGIGLAIARRVGSGRTVLLADFNEQTLRQAAEQLRGEGHDVRERTVDVSDAASVTSLADDAAELGTVTHLAHTAGLSPVQATVPAILRVDLLGVALVLDEFAPVVAPGGAAVIIASMAAHLMGALPPEQEAALATTPSERLLELPFLASDRLTDPGAAYGIAKRANVLRVRAAANAWGLRHARINSISPGVVSTPMGRQELAGESGAVIRGMIENSATNRVGTPDDIADAAEFLLGQRATFITGADLLVDGGVVASILRGPHG</sequence>
<proteinExistence type="inferred from homology"/>
<dbReference type="OrthoDB" id="9803333at2"/>
<dbReference type="STRING" id="882083.SacmaDRAFT_2006"/>
<evidence type="ECO:0000256" key="1">
    <source>
        <dbReference type="ARBA" id="ARBA00006484"/>
    </source>
</evidence>
<dbReference type="eggNOG" id="COG1028">
    <property type="taxonomic scope" value="Bacteria"/>
</dbReference>
<protein>
    <submittedName>
        <fullName evidence="2">Short-chain alcohol dehydrogenase like protein</fullName>
    </submittedName>
</protein>
<dbReference type="InterPro" id="IPR002347">
    <property type="entry name" value="SDR_fam"/>
</dbReference>
<dbReference type="PRINTS" id="PR00081">
    <property type="entry name" value="GDHRDH"/>
</dbReference>
<dbReference type="EMBL" id="CM001439">
    <property type="protein sequence ID" value="EHR50262.1"/>
    <property type="molecule type" value="Genomic_DNA"/>
</dbReference>
<organism evidence="2 3">
    <name type="scientific">Saccharomonospora marina XMU15</name>
    <dbReference type="NCBI Taxonomy" id="882083"/>
    <lineage>
        <taxon>Bacteria</taxon>
        <taxon>Bacillati</taxon>
        <taxon>Actinomycetota</taxon>
        <taxon>Actinomycetes</taxon>
        <taxon>Pseudonocardiales</taxon>
        <taxon>Pseudonocardiaceae</taxon>
        <taxon>Saccharomonospora</taxon>
    </lineage>
</organism>
<dbReference type="HOGENOM" id="CLU_010194_42_1_11"/>
<dbReference type="RefSeq" id="WP_009153647.1">
    <property type="nucleotide sequence ID" value="NZ_CM001439.1"/>
</dbReference>
<dbReference type="AlphaFoldDB" id="H5X8G6"/>
<dbReference type="InterPro" id="IPR036291">
    <property type="entry name" value="NAD(P)-bd_dom_sf"/>
</dbReference>